<name>A0ABN6XY71_9MICO</name>
<sequence length="135" mass="14286">MTTGNHSEPFEGPLSRDIPVVRRGPAVSYAKRPTGPVTFGRVVVDGRLIGFVYYSDSHDALGFLAADGAGDFGQNAAGSWSRLFRFQFERALSPSEAFAKIAEGESGSEAVGNLVPGSTESVSTFDALDALARRS</sequence>
<reference evidence="2" key="1">
    <citation type="journal article" date="2019" name="Int. J. Syst. Evol. Microbiol.">
        <title>The Global Catalogue of Microorganisms (GCM) 10K type strain sequencing project: providing services to taxonomists for standard genome sequencing and annotation.</title>
        <authorList>
            <consortium name="The Broad Institute Genomics Platform"/>
            <consortium name="The Broad Institute Genome Sequencing Center for Infectious Disease"/>
            <person name="Wu L."/>
            <person name="Ma J."/>
        </authorList>
    </citation>
    <scope>NUCLEOTIDE SEQUENCE [LARGE SCALE GENOMIC DNA]</scope>
    <source>
        <strain evidence="2">NBRC 108728</strain>
    </source>
</reference>
<dbReference type="Proteomes" id="UP001321486">
    <property type="component" value="Chromosome"/>
</dbReference>
<evidence type="ECO:0000313" key="1">
    <source>
        <dbReference type="EMBL" id="BDZ49809.1"/>
    </source>
</evidence>
<gene>
    <name evidence="1" type="ORF">GCM10025867_20500</name>
</gene>
<dbReference type="EMBL" id="AP027732">
    <property type="protein sequence ID" value="BDZ49809.1"/>
    <property type="molecule type" value="Genomic_DNA"/>
</dbReference>
<evidence type="ECO:0000313" key="2">
    <source>
        <dbReference type="Proteomes" id="UP001321486"/>
    </source>
</evidence>
<protein>
    <submittedName>
        <fullName evidence="1">Uncharacterized protein</fullName>
    </submittedName>
</protein>
<keyword evidence="2" id="KW-1185">Reference proteome</keyword>
<organism evidence="1 2">
    <name type="scientific">Frondihabitans sucicola</name>
    <dbReference type="NCBI Taxonomy" id="1268041"/>
    <lineage>
        <taxon>Bacteria</taxon>
        <taxon>Bacillati</taxon>
        <taxon>Actinomycetota</taxon>
        <taxon>Actinomycetes</taxon>
        <taxon>Micrococcales</taxon>
        <taxon>Microbacteriaceae</taxon>
        <taxon>Frondihabitans</taxon>
    </lineage>
</organism>
<proteinExistence type="predicted"/>
<accession>A0ABN6XY71</accession>